<name>A0A073ISJ2_9BACT</name>
<evidence type="ECO:0000313" key="3">
    <source>
        <dbReference type="EMBL" id="KEJ93313.1"/>
    </source>
</evidence>
<feature type="transmembrane region" description="Helical" evidence="1">
    <location>
        <begin position="20"/>
        <end position="40"/>
    </location>
</feature>
<gene>
    <name evidence="3" type="ORF">EH55_10645</name>
</gene>
<feature type="transmembrane region" description="Helical" evidence="1">
    <location>
        <begin position="145"/>
        <end position="163"/>
    </location>
</feature>
<keyword evidence="1" id="KW-0472">Membrane</keyword>
<dbReference type="OrthoDB" id="3217at2"/>
<dbReference type="GeneID" id="90982695"/>
<feature type="transmembrane region" description="Helical" evidence="1">
    <location>
        <begin position="472"/>
        <end position="492"/>
    </location>
</feature>
<feature type="transmembrane region" description="Helical" evidence="1">
    <location>
        <begin position="386"/>
        <end position="407"/>
    </location>
</feature>
<dbReference type="STRING" id="2754.EH55_10645"/>
<evidence type="ECO:0000259" key="2">
    <source>
        <dbReference type="Pfam" id="PF01970"/>
    </source>
</evidence>
<keyword evidence="4" id="KW-1185">Reference proteome</keyword>
<dbReference type="eggNOG" id="COG3333">
    <property type="taxonomic scope" value="Bacteria"/>
</dbReference>
<evidence type="ECO:0000313" key="4">
    <source>
        <dbReference type="Proteomes" id="UP000027665"/>
    </source>
</evidence>
<keyword evidence="1" id="KW-1133">Transmembrane helix</keyword>
<dbReference type="AlphaFoldDB" id="A0A073ISJ2"/>
<feature type="transmembrane region" description="Helical" evidence="1">
    <location>
        <begin position="108"/>
        <end position="133"/>
    </location>
</feature>
<feature type="transmembrane region" description="Helical" evidence="1">
    <location>
        <begin position="413"/>
        <end position="432"/>
    </location>
</feature>
<dbReference type="Pfam" id="PF01970">
    <property type="entry name" value="TctA"/>
    <property type="match status" value="1"/>
</dbReference>
<feature type="transmembrane region" description="Helical" evidence="1">
    <location>
        <begin position="47"/>
        <end position="68"/>
    </location>
</feature>
<feature type="transmembrane region" description="Helical" evidence="1">
    <location>
        <begin position="357"/>
        <end position="379"/>
    </location>
</feature>
<accession>A0A073ISJ2</accession>
<feature type="transmembrane region" description="Helical" evidence="1">
    <location>
        <begin position="255"/>
        <end position="282"/>
    </location>
</feature>
<keyword evidence="1" id="KW-0812">Transmembrane</keyword>
<evidence type="ECO:0000256" key="1">
    <source>
        <dbReference type="SAM" id="Phobius"/>
    </source>
</evidence>
<dbReference type="Proteomes" id="UP000027665">
    <property type="component" value="Unassembled WGS sequence"/>
</dbReference>
<dbReference type="PANTHER" id="PTHR35342">
    <property type="entry name" value="TRICARBOXYLIC TRANSPORT PROTEIN"/>
    <property type="match status" value="1"/>
</dbReference>
<feature type="domain" description="DUF112" evidence="2">
    <location>
        <begin position="21"/>
        <end position="441"/>
    </location>
</feature>
<feature type="transmembrane region" description="Helical" evidence="1">
    <location>
        <begin position="439"/>
        <end position="460"/>
    </location>
</feature>
<dbReference type="InterPro" id="IPR002823">
    <property type="entry name" value="DUF112_TM"/>
</dbReference>
<dbReference type="EMBL" id="JMKI01000005">
    <property type="protein sequence ID" value="KEJ93313.1"/>
    <property type="molecule type" value="Genomic_DNA"/>
</dbReference>
<protein>
    <submittedName>
        <fullName evidence="3">Membrane protein</fullName>
    </submittedName>
</protein>
<dbReference type="PANTHER" id="PTHR35342:SF5">
    <property type="entry name" value="TRICARBOXYLIC TRANSPORT PROTEIN"/>
    <property type="match status" value="1"/>
</dbReference>
<dbReference type="RefSeq" id="WP_051682553.1">
    <property type="nucleotide sequence ID" value="NZ_JMKI01000005.1"/>
</dbReference>
<reference evidence="3 4" key="1">
    <citation type="submission" date="2014-04" db="EMBL/GenBank/DDBJ databases">
        <title>Draft Genome Sequence of Synergistes jonesii.</title>
        <authorList>
            <person name="Coil D.A."/>
            <person name="Eisen J.A."/>
            <person name="Holland-Moritz H.E."/>
        </authorList>
    </citation>
    <scope>NUCLEOTIDE SEQUENCE [LARGE SCALE GENOMIC DNA]</scope>
    <source>
        <strain evidence="3 4">78-1</strain>
    </source>
</reference>
<organism evidence="3 4">
    <name type="scientific">Synergistes jonesii</name>
    <dbReference type="NCBI Taxonomy" id="2754"/>
    <lineage>
        <taxon>Bacteria</taxon>
        <taxon>Thermotogati</taxon>
        <taxon>Synergistota</taxon>
        <taxon>Synergistia</taxon>
        <taxon>Synergistales</taxon>
        <taxon>Synergistaceae</taxon>
        <taxon>Synergistes</taxon>
    </lineage>
</organism>
<comment type="caution">
    <text evidence="3">The sequence shown here is derived from an EMBL/GenBank/DDBJ whole genome shotgun (WGS) entry which is preliminary data.</text>
</comment>
<sequence length="501" mass="51853">MEQVIANIAQGAAALADPLILTLIFAGTVFGVVIGALPGLTSTMGVALLVPVTFGMSPAAGLALLGAIYCSSTYSGAISAILLNIPGTPANCCTLLDGYPMTKKGESGLAVALATSSSAVGGFLSVFALLFLAPPLAEFALKFGAQEYFLLAIFGVSVIASLSERNMLKGLWSGAFGLFLSVVGMHPITGDLRFTCGIAELYNGLSLVIALIGLYSIPEVIESLKSLSFGRPRQSSSVGGGAAREMLRIFKYKMLLLRSTVIGIIVGIIPGAGCSIASFVAYDDAKRASKHPEAFGTGCCEGIIASETSNNAVVGGSLVPALTLGIPGNAVSAVLLGGLMVHGLKPGPALFAENASVVYTFIMSLFVSNLVFVPVGLFIARYCVKLIEIPASILGPLVIGLAVIGSYAINMSIVEVMIMLAVGLAGFLMKFFDVPREPLVLGLVLGGMAEGELARAMALVHGDVWRLLGRMFTSPLSLIIIALTLFSLWKGVKNQFTSGKS</sequence>
<feature type="transmembrane region" description="Helical" evidence="1">
    <location>
        <begin position="170"/>
        <end position="189"/>
    </location>
</feature>
<proteinExistence type="predicted"/>